<sequence length="146" mass="15867">MDFSPTMSAAEKAQVQMTADNFNKKLAVNGRTASQQLGKDDFLKLLLTQLSHQDPTNPMDNNEFIAQMAQFSSLEQINNMSNSFAKLASMLSSSDAVNTIGKTVEINTGDTTIQGIVEGATRGENPQVQINGVLYDMEKINAVYGN</sequence>
<dbReference type="GO" id="GO:0044781">
    <property type="term" value="P:bacterial-type flagellum organization"/>
    <property type="evidence" value="ECO:0007669"/>
    <property type="project" value="UniProtKB-KW"/>
</dbReference>
<dbReference type="InterPro" id="IPR005648">
    <property type="entry name" value="FlgD"/>
</dbReference>
<comment type="similarity">
    <text evidence="1">Belongs to the FlgD family.</text>
</comment>
<keyword evidence="6" id="KW-1185">Reference proteome</keyword>
<evidence type="ECO:0000313" key="5">
    <source>
        <dbReference type="EMBL" id="QTQ15111.1"/>
    </source>
</evidence>
<keyword evidence="5" id="KW-0966">Cell projection</keyword>
<dbReference type="KEGG" id="tpav:HRQ91_03660"/>
<proteinExistence type="inferred from homology"/>
<comment type="function">
    <text evidence="4">Required for flagellar hook formation. May act as a scaffolding protein.</text>
</comment>
<gene>
    <name evidence="5" type="primary">flgD</name>
    <name evidence="5" type="ORF">HRQ91_03660</name>
</gene>
<dbReference type="NCBIfam" id="NF007197">
    <property type="entry name" value="PRK09618.1"/>
    <property type="match status" value="1"/>
</dbReference>
<keyword evidence="5" id="KW-0282">Flagellum</keyword>
<dbReference type="Pfam" id="PF03963">
    <property type="entry name" value="FlgD"/>
    <property type="match status" value="1"/>
</dbReference>
<reference evidence="5 6" key="1">
    <citation type="journal article" date="2021" name="Microbiol. Resour. Announc.">
        <title>Complete Genome Sequences of Three Human Oral Treponema parvum Isolates.</title>
        <authorList>
            <person name="Zeng H."/>
            <person name="Watt R.M."/>
        </authorList>
    </citation>
    <scope>NUCLEOTIDE SEQUENCE [LARGE SCALE GENOMIC DNA]</scope>
    <source>
        <strain evidence="5 6">ATCC 700770</strain>
    </source>
</reference>
<keyword evidence="3" id="KW-1005">Bacterial flagellum biogenesis</keyword>
<accession>A0A975F603</accession>
<keyword evidence="5" id="KW-0969">Cilium</keyword>
<dbReference type="EMBL" id="CP054142">
    <property type="protein sequence ID" value="QTQ15111.1"/>
    <property type="molecule type" value="Genomic_DNA"/>
</dbReference>
<evidence type="ECO:0000256" key="3">
    <source>
        <dbReference type="ARBA" id="ARBA00022795"/>
    </source>
</evidence>
<dbReference type="AlphaFoldDB" id="A0A975F603"/>
<evidence type="ECO:0000313" key="6">
    <source>
        <dbReference type="Proteomes" id="UP000671908"/>
    </source>
</evidence>
<evidence type="ECO:0000256" key="1">
    <source>
        <dbReference type="ARBA" id="ARBA00010577"/>
    </source>
</evidence>
<protein>
    <recommendedName>
        <fullName evidence="2">Basal-body rod modification protein FlgD</fullName>
    </recommendedName>
</protein>
<organism evidence="5 6">
    <name type="scientific">Treponema parvum</name>
    <dbReference type="NCBI Taxonomy" id="138851"/>
    <lineage>
        <taxon>Bacteria</taxon>
        <taxon>Pseudomonadati</taxon>
        <taxon>Spirochaetota</taxon>
        <taxon>Spirochaetia</taxon>
        <taxon>Spirochaetales</taxon>
        <taxon>Treponemataceae</taxon>
        <taxon>Treponema</taxon>
    </lineage>
</organism>
<dbReference type="Proteomes" id="UP000671908">
    <property type="component" value="Chromosome"/>
</dbReference>
<evidence type="ECO:0000256" key="2">
    <source>
        <dbReference type="ARBA" id="ARBA00016013"/>
    </source>
</evidence>
<evidence type="ECO:0000256" key="4">
    <source>
        <dbReference type="ARBA" id="ARBA00024746"/>
    </source>
</evidence>
<name>A0A975F603_9SPIR</name>